<dbReference type="SUPFAM" id="SSF47661">
    <property type="entry name" value="t-snare proteins"/>
    <property type="match status" value="1"/>
</dbReference>
<dbReference type="InterPro" id="IPR006011">
    <property type="entry name" value="Syntaxin_N"/>
</dbReference>
<evidence type="ECO:0000313" key="9">
    <source>
        <dbReference type="EMBL" id="KAF1800945.1"/>
    </source>
</evidence>
<keyword evidence="4 7" id="KW-1133">Transmembrane helix</keyword>
<evidence type="ECO:0000256" key="2">
    <source>
        <dbReference type="ARBA" id="ARBA00009063"/>
    </source>
</evidence>
<dbReference type="EMBL" id="JAAECE010000005">
    <property type="protein sequence ID" value="KAF1800945.1"/>
    <property type="molecule type" value="Genomic_DNA"/>
</dbReference>
<evidence type="ECO:0000256" key="7">
    <source>
        <dbReference type="SAM" id="Phobius"/>
    </source>
</evidence>
<dbReference type="GO" id="GO:0031201">
    <property type="term" value="C:SNARE complex"/>
    <property type="evidence" value="ECO:0007669"/>
    <property type="project" value="TreeGrafter"/>
</dbReference>
<comment type="caution">
    <text evidence="9">The sequence shown here is derived from an EMBL/GenBank/DDBJ whole genome shotgun (WGS) entry which is preliminary data.</text>
</comment>
<evidence type="ECO:0000256" key="6">
    <source>
        <dbReference type="SAM" id="MobiDB-lite"/>
    </source>
</evidence>
<dbReference type="GO" id="GO:0005484">
    <property type="term" value="F:SNAP receptor activity"/>
    <property type="evidence" value="ECO:0007669"/>
    <property type="project" value="TreeGrafter"/>
</dbReference>
<dbReference type="PROSITE" id="PS50192">
    <property type="entry name" value="T_SNARE"/>
    <property type="match status" value="1"/>
</dbReference>
<evidence type="ECO:0000256" key="3">
    <source>
        <dbReference type="ARBA" id="ARBA00022692"/>
    </source>
</evidence>
<comment type="subcellular location">
    <subcellularLocation>
        <location evidence="1">Membrane</location>
        <topology evidence="1">Single-pass type IV membrane protein</topology>
    </subcellularLocation>
</comment>
<dbReference type="InterPro" id="IPR000727">
    <property type="entry name" value="T_SNARE_dom"/>
</dbReference>
<dbReference type="Proteomes" id="UP000469890">
    <property type="component" value="Unassembled WGS sequence"/>
</dbReference>
<feature type="compositionally biased region" description="Low complexity" evidence="6">
    <location>
        <begin position="46"/>
        <end position="59"/>
    </location>
</feature>
<dbReference type="InterPro" id="IPR010989">
    <property type="entry name" value="SNARE"/>
</dbReference>
<organism evidence="9 10">
    <name type="scientific">Mucor circinelloides f. lusitanicus</name>
    <name type="common">Mucor racemosus var. lusitanicus</name>
    <dbReference type="NCBI Taxonomy" id="29924"/>
    <lineage>
        <taxon>Eukaryota</taxon>
        <taxon>Fungi</taxon>
        <taxon>Fungi incertae sedis</taxon>
        <taxon>Mucoromycota</taxon>
        <taxon>Mucoromycotina</taxon>
        <taxon>Mucoromycetes</taxon>
        <taxon>Mucorales</taxon>
        <taxon>Mucorineae</taxon>
        <taxon>Mucoraceae</taxon>
        <taxon>Mucor</taxon>
    </lineage>
</organism>
<dbReference type="Gene3D" id="1.20.58.70">
    <property type="match status" value="1"/>
</dbReference>
<evidence type="ECO:0000256" key="5">
    <source>
        <dbReference type="ARBA" id="ARBA00023136"/>
    </source>
</evidence>
<feature type="compositionally biased region" description="Basic and acidic residues" evidence="6">
    <location>
        <begin position="1"/>
        <end position="12"/>
    </location>
</feature>
<dbReference type="PANTHER" id="PTHR19957">
    <property type="entry name" value="SYNTAXIN"/>
    <property type="match status" value="1"/>
</dbReference>
<dbReference type="GO" id="GO:0012505">
    <property type="term" value="C:endomembrane system"/>
    <property type="evidence" value="ECO:0007669"/>
    <property type="project" value="TreeGrafter"/>
</dbReference>
<feature type="transmembrane region" description="Helical" evidence="7">
    <location>
        <begin position="397"/>
        <end position="418"/>
    </location>
</feature>
<name>A0A8H4F130_MUCCL</name>
<dbReference type="InterPro" id="IPR045242">
    <property type="entry name" value="Syntaxin"/>
</dbReference>
<dbReference type="CDD" id="cd15849">
    <property type="entry name" value="SNARE_Sso1"/>
    <property type="match status" value="1"/>
</dbReference>
<comment type="similarity">
    <text evidence="2">Belongs to the syntaxin family.</text>
</comment>
<sequence>MSYSFTRDRTAELRQSFEGGSRSTTSSNLRENHSSGNDAAYLTPNHSDTTTTANNTHASTRPRPTSRYYSGADITTINSYNNDYNTITNTSNTITTHTTLNIYNSPHSSASSVTPNTPIAHAYDHSRYASSKPPQIQPEQVIEMNEMSTRTAPADINTLDGFFEEVESIKDAITMVNENIDAVERLHTAALMSYNEQQWSQLSSQLQNMKKDTTSRNLRIKARLTELENANSRQGQTPDGQMRRTQFSALKKRFMDTIQRYQDIERAYQQKYRQRIERQIKIVKPEATQDEIDDILDNADDDAQIFTQSLMQATRRGHAKAVLSEVQNRHDDIKNIEKTIVELHQLFMDMSVLVERQQETVNAVEQNAETAAVQLKEGTNLVNRAILSAKATRTKKWCCFFLTIGICVMIGILVWWFGFDHKGVGN</sequence>
<dbReference type="GO" id="GO:0000149">
    <property type="term" value="F:SNARE binding"/>
    <property type="evidence" value="ECO:0007669"/>
    <property type="project" value="TreeGrafter"/>
</dbReference>
<evidence type="ECO:0000259" key="8">
    <source>
        <dbReference type="PROSITE" id="PS50192"/>
    </source>
</evidence>
<dbReference type="GO" id="GO:0005886">
    <property type="term" value="C:plasma membrane"/>
    <property type="evidence" value="ECO:0007669"/>
    <property type="project" value="TreeGrafter"/>
</dbReference>
<dbReference type="SMART" id="SM00503">
    <property type="entry name" value="SynN"/>
    <property type="match status" value="1"/>
</dbReference>
<dbReference type="PANTHER" id="PTHR19957:SF307">
    <property type="entry name" value="PROTEIN SSO1-RELATED"/>
    <property type="match status" value="1"/>
</dbReference>
<evidence type="ECO:0000256" key="1">
    <source>
        <dbReference type="ARBA" id="ARBA00004211"/>
    </source>
</evidence>
<proteinExistence type="inferred from homology"/>
<evidence type="ECO:0000313" key="10">
    <source>
        <dbReference type="Proteomes" id="UP000469890"/>
    </source>
</evidence>
<dbReference type="GO" id="GO:0048278">
    <property type="term" value="P:vesicle docking"/>
    <property type="evidence" value="ECO:0007669"/>
    <property type="project" value="TreeGrafter"/>
</dbReference>
<reference evidence="9 10" key="1">
    <citation type="submission" date="2019-09" db="EMBL/GenBank/DDBJ databases">
        <authorList>
            <consortium name="DOE Joint Genome Institute"/>
            <person name="Mondo S.J."/>
            <person name="Navarro-Mendoza M.I."/>
            <person name="Perez-Arques C."/>
            <person name="Panchal S."/>
            <person name="Nicolas F.E."/>
            <person name="Ganguly P."/>
            <person name="Pangilinan J."/>
            <person name="Grigoriev I."/>
            <person name="Heitman J."/>
            <person name="Sanya K."/>
            <person name="Garre V."/>
        </authorList>
    </citation>
    <scope>NUCLEOTIDE SEQUENCE [LARGE SCALE GENOMIC DNA]</scope>
    <source>
        <strain evidence="9 10">MU402</strain>
    </source>
</reference>
<keyword evidence="3 7" id="KW-0812">Transmembrane</keyword>
<dbReference type="Pfam" id="PF00804">
    <property type="entry name" value="Syntaxin"/>
    <property type="match status" value="1"/>
</dbReference>
<feature type="compositionally biased region" description="Polar residues" evidence="6">
    <location>
        <begin position="21"/>
        <end position="37"/>
    </location>
</feature>
<keyword evidence="5 7" id="KW-0472">Membrane</keyword>
<evidence type="ECO:0000256" key="4">
    <source>
        <dbReference type="ARBA" id="ARBA00022989"/>
    </source>
</evidence>
<gene>
    <name evidence="9" type="ORF">FB192DRAFT_1124221</name>
</gene>
<dbReference type="CDD" id="cd00179">
    <property type="entry name" value="SynN"/>
    <property type="match status" value="1"/>
</dbReference>
<protein>
    <submittedName>
        <fullName evidence="9">t-SNARE</fullName>
    </submittedName>
</protein>
<feature type="region of interest" description="Disordered" evidence="6">
    <location>
        <begin position="1"/>
        <end position="70"/>
    </location>
</feature>
<dbReference type="GO" id="GO:0006906">
    <property type="term" value="P:vesicle fusion"/>
    <property type="evidence" value="ECO:0007669"/>
    <property type="project" value="TreeGrafter"/>
</dbReference>
<accession>A0A8H4F130</accession>
<dbReference type="AlphaFoldDB" id="A0A8H4F130"/>
<feature type="domain" description="T-SNARE coiled-coil homology" evidence="8">
    <location>
        <begin position="323"/>
        <end position="385"/>
    </location>
</feature>
<dbReference type="GO" id="GO:0006887">
    <property type="term" value="P:exocytosis"/>
    <property type="evidence" value="ECO:0007669"/>
    <property type="project" value="TreeGrafter"/>
</dbReference>
<dbReference type="SMART" id="SM00397">
    <property type="entry name" value="t_SNARE"/>
    <property type="match status" value="1"/>
</dbReference>
<dbReference type="GO" id="GO:0006886">
    <property type="term" value="P:intracellular protein transport"/>
    <property type="evidence" value="ECO:0007669"/>
    <property type="project" value="TreeGrafter"/>
</dbReference>